<gene>
    <name evidence="2" type="ORF">ARMOST_13652</name>
</gene>
<dbReference type="STRING" id="47428.A0A284RNF3"/>
<dbReference type="OrthoDB" id="2665372at2759"/>
<dbReference type="Pfam" id="PF18758">
    <property type="entry name" value="KDZ"/>
    <property type="match status" value="1"/>
</dbReference>
<feature type="compositionally biased region" description="Polar residues" evidence="1">
    <location>
        <begin position="1"/>
        <end position="39"/>
    </location>
</feature>
<keyword evidence="3" id="KW-1185">Reference proteome</keyword>
<protein>
    <submittedName>
        <fullName evidence="2">Uncharacterized protein</fullName>
    </submittedName>
</protein>
<dbReference type="InterPro" id="IPR040521">
    <property type="entry name" value="KDZ"/>
</dbReference>
<organism evidence="2 3">
    <name type="scientific">Armillaria ostoyae</name>
    <name type="common">Armillaria root rot fungus</name>
    <dbReference type="NCBI Taxonomy" id="47428"/>
    <lineage>
        <taxon>Eukaryota</taxon>
        <taxon>Fungi</taxon>
        <taxon>Dikarya</taxon>
        <taxon>Basidiomycota</taxon>
        <taxon>Agaricomycotina</taxon>
        <taxon>Agaricomycetes</taxon>
        <taxon>Agaricomycetidae</taxon>
        <taxon>Agaricales</taxon>
        <taxon>Marasmiineae</taxon>
        <taxon>Physalacriaceae</taxon>
        <taxon>Armillaria</taxon>
    </lineage>
</organism>
<dbReference type="AlphaFoldDB" id="A0A284RNF3"/>
<name>A0A284RNF3_ARMOS</name>
<evidence type="ECO:0000313" key="2">
    <source>
        <dbReference type="EMBL" id="SJL10268.1"/>
    </source>
</evidence>
<evidence type="ECO:0000256" key="1">
    <source>
        <dbReference type="SAM" id="MobiDB-lite"/>
    </source>
</evidence>
<evidence type="ECO:0000313" key="3">
    <source>
        <dbReference type="Proteomes" id="UP000219338"/>
    </source>
</evidence>
<accession>A0A284RNF3</accession>
<dbReference type="Proteomes" id="UP000219338">
    <property type="component" value="Unassembled WGS sequence"/>
</dbReference>
<feature type="compositionally biased region" description="Acidic residues" evidence="1">
    <location>
        <begin position="635"/>
        <end position="645"/>
    </location>
</feature>
<feature type="region of interest" description="Disordered" evidence="1">
    <location>
        <begin position="633"/>
        <end position="661"/>
    </location>
</feature>
<reference evidence="3" key="1">
    <citation type="journal article" date="2017" name="Nat. Ecol. Evol.">
        <title>Genome expansion and lineage-specific genetic innovations in the forest pathogenic fungi Armillaria.</title>
        <authorList>
            <person name="Sipos G."/>
            <person name="Prasanna A.N."/>
            <person name="Walter M.C."/>
            <person name="O'Connor E."/>
            <person name="Balint B."/>
            <person name="Krizsan K."/>
            <person name="Kiss B."/>
            <person name="Hess J."/>
            <person name="Varga T."/>
            <person name="Slot J."/>
            <person name="Riley R."/>
            <person name="Boka B."/>
            <person name="Rigling D."/>
            <person name="Barry K."/>
            <person name="Lee J."/>
            <person name="Mihaltcheva S."/>
            <person name="LaButti K."/>
            <person name="Lipzen A."/>
            <person name="Waldron R."/>
            <person name="Moloney N.M."/>
            <person name="Sperisen C."/>
            <person name="Kredics L."/>
            <person name="Vagvoelgyi C."/>
            <person name="Patrignani A."/>
            <person name="Fitzpatrick D."/>
            <person name="Nagy I."/>
            <person name="Doyle S."/>
            <person name="Anderson J.B."/>
            <person name="Grigoriev I.V."/>
            <person name="Gueldener U."/>
            <person name="Muensterkoetter M."/>
            <person name="Nagy L.G."/>
        </authorList>
    </citation>
    <scope>NUCLEOTIDE SEQUENCE [LARGE SCALE GENOMIC DNA]</scope>
    <source>
        <strain evidence="3">C18/9</strain>
    </source>
</reference>
<proteinExistence type="predicted"/>
<sequence>MPPARTSRTYNNMHSIRMTSSSSHVRMSIDSPQPSVNSKAHSRRTILKQKAANLQSHRNHQQDLTQEQAQRLHDIHTQLFDPDDDDPNWETQNQIMESQIEIDRGHLEAVLAGKEALEISHAGGELKDIWQQLYDGMTRLELAPENISYHDTRTRRNHTQNRSDAFDAIMEPLTSAYMAWDLERPEEGRIIVEQGPAPLSRKTRDKRVMHVLDLFRCFYTTAQQFTDADCIPAVLMRQGVIPCAPYYPELLILVRTMEVFHNAHLRCPRLSLQAFLHILCDLNSIAYQPYMHQQFTICYDLYVAILKRVERHINQVLCRDAADYRLRNACAACTLSLRDEPGTPIHPHYCMDGNNSLKRLKRLDNENQESSRERMDDRDGHEDYFLSRDEVNTWSKEAIGNTIVTDAKDTEGNPCADRWENMKNDMNSSMWGVFDETGVRLGKMKIDWTSPPMVMQSLSHFLALQDSTTVDLICLTVITNLHLHLHDVPLHVMQAKDIGQVPDRDTQTWLQQLLNLSLVFEVMQDIFAAFPTTSAIEAADRMSEIYTQVLSHAVLFLDYPQLRFASIPILKAFVAAQAKIKAQKDLKAIHALDAELARVGGSTIAMSEEVMLEFAVRVDSQGNMSFPTVVAGEDLPSEEEEDDDDSVHVFSPIDYGSPDVE</sequence>
<dbReference type="EMBL" id="FUEG01000012">
    <property type="protein sequence ID" value="SJL10268.1"/>
    <property type="molecule type" value="Genomic_DNA"/>
</dbReference>
<feature type="region of interest" description="Disordered" evidence="1">
    <location>
        <begin position="1"/>
        <end position="42"/>
    </location>
</feature>